<dbReference type="GO" id="GO:0000463">
    <property type="term" value="P:maturation of LSU-rRNA from tricistronic rRNA transcript (SSU-rRNA, 5.8S rRNA, LSU-rRNA)"/>
    <property type="evidence" value="ECO:0007669"/>
    <property type="project" value="TreeGrafter"/>
</dbReference>
<sequence length="962" mass="107046">MSRYCLADPLLEFLAHRYTISTSGSLQPGLDEMGFGLIRTRIVSVSELIALLKEPTSLGKNLHSLLHQIDEQDSNPLTSYVRSEPTLPHLLKLLASVMKSSDHEMMSGTLWLLAAALRALAKFDLPAGIAAAKTILNEQCKSVYRCLSSGNPGCLTAAMDLLTTLCMESASTSLAVAVVDMRHKGLLQAARTRKSLPNPLKAFSTSPRAAYVSWVVRMLKVADYETRVALSRHPSVLHNVISGMRLDDAAAVTLVLETLLGMIVFNEEENRNLPVAFLRGNQLSQIAKLMSHQDETVQTTAKDFLLKCYSTAGKGLCYPSEPVNILRNKLLHDLLVDIDPVANDMQDFCLELVGKCPDVLWSYLCSGKIAVEPSGSSMAFAVNVSFVVRMLALLPVTDSTPKEAFVPKSVHRTTMTKGLVHDDRIIRFNTLLLIMALLKRFPTSSSPERQVVLVAALPDFRTIYNSWKKHPSVIVDDEDEFLERCFLEVISLYVELDLVDKDAPSLRVQDFCDVSSPDLADSIIRLCTLLDPASLLLSTKEVEKIGKICQTADVGMTEEMLRTWIRETNVSAHLSLARSKDHWSGILSGICEIFQKPLLFKAGQDPLLQYLRITEPVDDASITADMIVDTMTTVAEECTTVVLNETAEYLDTAKGKISANSPVNFLNSILSVAKRVRVMDSYSNIDPFTEGVNLDVDSLEELLSILLVKWDCVTWLRVTCAALTASDCAKVDLRLLVESGVLGYAIIGLSLSSLSLRRISHFILVRFSALLSASRVRERRQLTLLLSSLAGHLPSSSPLDALPRLEAFFYAEAIPLLLRPDHPMYRPLNELLLDEPTVFAMKAFNRLFFDTNEEWSRELTWCLGWIDRSVGRTGQFLDSCDLTGLYVAENVATLLMMSVEEGAKKIAERLVSLEVLRIDDSHARFRSRLTLARPTHHAMGRNLTRENRQPYQERFSAPWLLL</sequence>
<dbReference type="InterPro" id="IPR011989">
    <property type="entry name" value="ARM-like"/>
</dbReference>
<dbReference type="GO" id="GO:0005730">
    <property type="term" value="C:nucleolus"/>
    <property type="evidence" value="ECO:0007669"/>
    <property type="project" value="TreeGrafter"/>
</dbReference>
<evidence type="ECO:0000259" key="2">
    <source>
        <dbReference type="Pfam" id="PF16201"/>
    </source>
</evidence>
<gene>
    <name evidence="3" type="ORF">PSACC_00862</name>
</gene>
<dbReference type="EMBL" id="MTSL01000065">
    <property type="protein sequence ID" value="PJF19369.1"/>
    <property type="molecule type" value="Genomic_DNA"/>
</dbReference>
<organism evidence="3 4">
    <name type="scientific">Paramicrosporidium saccamoebae</name>
    <dbReference type="NCBI Taxonomy" id="1246581"/>
    <lineage>
        <taxon>Eukaryota</taxon>
        <taxon>Fungi</taxon>
        <taxon>Fungi incertae sedis</taxon>
        <taxon>Cryptomycota</taxon>
        <taxon>Cryptomycota incertae sedis</taxon>
        <taxon>Paramicrosporidium</taxon>
    </lineage>
</organism>
<feature type="domain" description="URB1 N-terminal" evidence="1">
    <location>
        <begin position="89"/>
        <end position="377"/>
    </location>
</feature>
<dbReference type="Gene3D" id="1.25.10.10">
    <property type="entry name" value="Leucine-rich Repeat Variant"/>
    <property type="match status" value="1"/>
</dbReference>
<protein>
    <recommendedName>
        <fullName evidence="5">Nucleolar pre-ribosomal-associated protein 1 C-terminal domain-containing protein</fullName>
    </recommendedName>
</protein>
<dbReference type="STRING" id="1246581.A0A2H9TNR8"/>
<dbReference type="PANTHER" id="PTHR13500:SF0">
    <property type="entry name" value="NUCLEOLAR PRE-RIBOSOMAL-ASSOCIATED PROTEIN 1"/>
    <property type="match status" value="1"/>
</dbReference>
<comment type="caution">
    <text evidence="3">The sequence shown here is derived from an EMBL/GenBank/DDBJ whole genome shotgun (WGS) entry which is preliminary data.</text>
</comment>
<dbReference type="PANTHER" id="PTHR13500">
    <property type="entry name" value="NUCLEOLAR PRERIBOSOMAL-ASSOCIATED PROTEIN 1"/>
    <property type="match status" value="1"/>
</dbReference>
<evidence type="ECO:0000259" key="1">
    <source>
        <dbReference type="Pfam" id="PF11707"/>
    </source>
</evidence>
<dbReference type="AlphaFoldDB" id="A0A2H9TNR8"/>
<feature type="domain" description="URB1 C-terminal" evidence="2">
    <location>
        <begin position="742"/>
        <end position="871"/>
    </location>
</feature>
<proteinExistence type="predicted"/>
<dbReference type="InterPro" id="IPR039844">
    <property type="entry name" value="URB1"/>
</dbReference>
<evidence type="ECO:0008006" key="5">
    <source>
        <dbReference type="Google" id="ProtNLM"/>
    </source>
</evidence>
<dbReference type="InterPro" id="IPR016024">
    <property type="entry name" value="ARM-type_fold"/>
</dbReference>
<dbReference type="OrthoDB" id="72892at2759"/>
<reference evidence="3 4" key="1">
    <citation type="submission" date="2016-10" db="EMBL/GenBank/DDBJ databases">
        <title>The genome of Paramicrosporidium saccamoebae is the missing link in understanding Cryptomycota and Microsporidia evolution.</title>
        <authorList>
            <person name="Quandt C.A."/>
            <person name="Beaudet D."/>
            <person name="Corsaro D."/>
            <person name="Michel R."/>
            <person name="Corradi N."/>
            <person name="James T."/>
        </authorList>
    </citation>
    <scope>NUCLEOTIDE SEQUENCE [LARGE SCALE GENOMIC DNA]</scope>
    <source>
        <strain evidence="3 4">KSL3</strain>
    </source>
</reference>
<accession>A0A2H9TNR8</accession>
<dbReference type="Pfam" id="PF11707">
    <property type="entry name" value="Npa1"/>
    <property type="match status" value="1"/>
</dbReference>
<keyword evidence="4" id="KW-1185">Reference proteome</keyword>
<evidence type="ECO:0000313" key="4">
    <source>
        <dbReference type="Proteomes" id="UP000240830"/>
    </source>
</evidence>
<dbReference type="SUPFAM" id="SSF48371">
    <property type="entry name" value="ARM repeat"/>
    <property type="match status" value="1"/>
</dbReference>
<dbReference type="Proteomes" id="UP000240830">
    <property type="component" value="Unassembled WGS sequence"/>
</dbReference>
<name>A0A2H9TNR8_9FUNG</name>
<dbReference type="InterPro" id="IPR032436">
    <property type="entry name" value="URB1_C"/>
</dbReference>
<dbReference type="Pfam" id="PF16201">
    <property type="entry name" value="NopRA1"/>
    <property type="match status" value="1"/>
</dbReference>
<evidence type="ECO:0000313" key="3">
    <source>
        <dbReference type="EMBL" id="PJF19369.1"/>
    </source>
</evidence>
<dbReference type="InterPro" id="IPR021714">
    <property type="entry name" value="URB1_N"/>
</dbReference>
<dbReference type="GO" id="GO:0000466">
    <property type="term" value="P:maturation of 5.8S rRNA from tricistronic rRNA transcript (SSU-rRNA, 5.8S rRNA, LSU-rRNA)"/>
    <property type="evidence" value="ECO:0007669"/>
    <property type="project" value="TreeGrafter"/>
</dbReference>